<evidence type="ECO:0000313" key="2">
    <source>
        <dbReference type="EMBL" id="MDR6101724.1"/>
    </source>
</evidence>
<dbReference type="Proteomes" id="UP001224781">
    <property type="component" value="Unassembled WGS sequence"/>
</dbReference>
<dbReference type="RefSeq" id="WP_306927413.1">
    <property type="nucleotide sequence ID" value="NZ_JAUTBL010000001.1"/>
</dbReference>
<dbReference type="EMBL" id="JAUTBL010000001">
    <property type="protein sequence ID" value="MDQ1182883.1"/>
    <property type="molecule type" value="Genomic_DNA"/>
</dbReference>
<name>A0AAJ2ERE7_9HYPH</name>
<keyword evidence="3" id="KW-1185">Reference proteome</keyword>
<protein>
    <submittedName>
        <fullName evidence="2">Alkylhydroperoxidase family enzyme</fullName>
    </submittedName>
</protein>
<organism evidence="2 4">
    <name type="scientific">Agrobacterium larrymoorei</name>
    <dbReference type="NCBI Taxonomy" id="160699"/>
    <lineage>
        <taxon>Bacteria</taxon>
        <taxon>Pseudomonadati</taxon>
        <taxon>Pseudomonadota</taxon>
        <taxon>Alphaproteobacteria</taxon>
        <taxon>Hyphomicrobiales</taxon>
        <taxon>Rhizobiaceae</taxon>
        <taxon>Rhizobium/Agrobacterium group</taxon>
        <taxon>Agrobacterium</taxon>
    </lineage>
</organism>
<proteinExistence type="predicted"/>
<comment type="caution">
    <text evidence="2">The sequence shown here is derived from an EMBL/GenBank/DDBJ whole genome shotgun (WGS) entry which is preliminary data.</text>
</comment>
<dbReference type="EMBL" id="JAVIZC010000001">
    <property type="protein sequence ID" value="MDR6101724.1"/>
    <property type="molecule type" value="Genomic_DNA"/>
</dbReference>
<gene>
    <name evidence="2" type="ORF">QE369_001902</name>
    <name evidence="1" type="ORF">QE408_000005</name>
</gene>
<sequence>MTNSIWIHYSRPRPHWYLLSDAEKTALEESWNAVRDKAKAIGGATQGRFHIRGQHDFQEVEIWTFPQTTDAFDHWANLCVARYNEFYAFSNNIGLELDV</sequence>
<reference evidence="2" key="1">
    <citation type="submission" date="2023-08" db="EMBL/GenBank/DDBJ databases">
        <title>Functional and genomic diversity of the sorghum phyllosphere microbiome.</title>
        <authorList>
            <person name="Shade A."/>
        </authorList>
    </citation>
    <scope>NUCLEOTIDE SEQUENCE</scope>
    <source>
        <strain evidence="2">SORGH_AS_0974</strain>
        <strain evidence="1 3">SORGH_AS_1126</strain>
    </source>
</reference>
<evidence type="ECO:0000313" key="1">
    <source>
        <dbReference type="EMBL" id="MDQ1182883.1"/>
    </source>
</evidence>
<evidence type="ECO:0000313" key="4">
    <source>
        <dbReference type="Proteomes" id="UP001255601"/>
    </source>
</evidence>
<dbReference type="Proteomes" id="UP001255601">
    <property type="component" value="Unassembled WGS sequence"/>
</dbReference>
<evidence type="ECO:0000313" key="3">
    <source>
        <dbReference type="Proteomes" id="UP001224781"/>
    </source>
</evidence>
<accession>A0AAJ2ERE7</accession>
<dbReference type="AlphaFoldDB" id="A0AAJ2ERE7"/>